<feature type="coiled-coil region" evidence="1">
    <location>
        <begin position="323"/>
        <end position="364"/>
    </location>
</feature>
<sequence>MDKSKSMGKKMSQSKKLAPLNAEPAKKFTKKDLVEACRKQAPAFDATAVLLRRKMRASSVTPGVRAEDPDVGSQVTVMDNGVKTNAKKYNEYKLIGDRLVNEYNAKLDELQDLKRDEDGLDEMINCTNPESKRIRELLQEIEGVNKSTEKKLHYRLQLNHMQARLQKNSVTLDAHINAMEDTYAGSQKETLVCENLMRQVEAGRTKSLRDYEATLDSVTIERNDRTRIMSSKRNEAANASKMEKWRNDTEKARQELAQSLKGDLNKEDEERLIVMFNQRSSDQAGQAAEIDKLNKVLGKMEEAFEEIKGITGVNSLNEMVDKFSNHQEHRDRLLAEKKDAEDRLAAAKKALESAREKFNTVKEEGFGDTEFNREIRNEISEQINKEKTEGKVVRATCERLEKVLVGLRQGGMGLYQRLVAYHPTLVDGEVPTLNESATTSAIEAAYDTLKMLGLTETVLGKMLDVIGGGEGSPSRFNMLPSDDDGLDEDATIVTHESEESVEMVENPNLGEQNCRINPNKHLEVDAEPLEGEDGEEKVDSFDDLEVDDDEAVRDTVPTRTILKKSSEKQASKARQDAEQESRRKKIQEKLDAADEKERTALTSSAAQQKQQALANSRLAQHHHPVGLPKSLTVRDDAMTKAMVFMTEMPALD</sequence>
<feature type="region of interest" description="Disordered" evidence="2">
    <location>
        <begin position="496"/>
        <end position="630"/>
    </location>
</feature>
<comment type="caution">
    <text evidence="3">The sequence shown here is derived from an EMBL/GenBank/DDBJ whole genome shotgun (WGS) entry which is preliminary data.</text>
</comment>
<evidence type="ECO:0000256" key="2">
    <source>
        <dbReference type="SAM" id="MobiDB-lite"/>
    </source>
</evidence>
<reference evidence="3 4" key="1">
    <citation type="journal article" date="2023" name="Commun. Biol.">
        <title>Genome analysis of Parmales, the sister group of diatoms, reveals the evolutionary specialization of diatoms from phago-mixotrophs to photoautotrophs.</title>
        <authorList>
            <person name="Ban H."/>
            <person name="Sato S."/>
            <person name="Yoshikawa S."/>
            <person name="Yamada K."/>
            <person name="Nakamura Y."/>
            <person name="Ichinomiya M."/>
            <person name="Sato N."/>
            <person name="Blanc-Mathieu R."/>
            <person name="Endo H."/>
            <person name="Kuwata A."/>
            <person name="Ogata H."/>
        </authorList>
    </citation>
    <scope>NUCLEOTIDE SEQUENCE [LARGE SCALE GENOMIC DNA]</scope>
</reference>
<feature type="compositionally biased region" description="Acidic residues" evidence="2">
    <location>
        <begin position="525"/>
        <end position="551"/>
    </location>
</feature>
<accession>A0ABQ6MKS8</accession>
<protein>
    <submittedName>
        <fullName evidence="3">Uncharacterized protein</fullName>
    </submittedName>
</protein>
<evidence type="ECO:0000313" key="3">
    <source>
        <dbReference type="EMBL" id="GMI28391.1"/>
    </source>
</evidence>
<feature type="compositionally biased region" description="Basic and acidic residues" evidence="2">
    <location>
        <begin position="564"/>
        <end position="599"/>
    </location>
</feature>
<keyword evidence="1" id="KW-0175">Coiled coil</keyword>
<dbReference type="InterPro" id="IPR033192">
    <property type="entry name" value="ODAD3"/>
</dbReference>
<proteinExistence type="predicted"/>
<dbReference type="PANTHER" id="PTHR46518:SF1">
    <property type="entry name" value="OUTER DYNEIN ARM-DOCKING COMPLEX SUBUNIT 3"/>
    <property type="match status" value="1"/>
</dbReference>
<evidence type="ECO:0000313" key="4">
    <source>
        <dbReference type="Proteomes" id="UP001165060"/>
    </source>
</evidence>
<organism evidence="3 4">
    <name type="scientific">Tetraparma gracilis</name>
    <dbReference type="NCBI Taxonomy" id="2962635"/>
    <lineage>
        <taxon>Eukaryota</taxon>
        <taxon>Sar</taxon>
        <taxon>Stramenopiles</taxon>
        <taxon>Ochrophyta</taxon>
        <taxon>Bolidophyceae</taxon>
        <taxon>Parmales</taxon>
        <taxon>Triparmaceae</taxon>
        <taxon>Tetraparma</taxon>
    </lineage>
</organism>
<keyword evidence="4" id="KW-1185">Reference proteome</keyword>
<name>A0ABQ6MKS8_9STRA</name>
<feature type="compositionally biased region" description="Low complexity" evidence="2">
    <location>
        <begin position="600"/>
        <end position="614"/>
    </location>
</feature>
<evidence type="ECO:0000256" key="1">
    <source>
        <dbReference type="SAM" id="Coils"/>
    </source>
</evidence>
<gene>
    <name evidence="3" type="ORF">TeGR_g14242</name>
</gene>
<dbReference type="EMBL" id="BRYB01000354">
    <property type="protein sequence ID" value="GMI28391.1"/>
    <property type="molecule type" value="Genomic_DNA"/>
</dbReference>
<dbReference type="Proteomes" id="UP001165060">
    <property type="component" value="Unassembled WGS sequence"/>
</dbReference>
<feature type="region of interest" description="Disordered" evidence="2">
    <location>
        <begin position="1"/>
        <end position="24"/>
    </location>
</feature>
<dbReference type="PANTHER" id="PTHR46518">
    <property type="entry name" value="COILED-COIL DOMAIN-CONTAINING PROTEIN 151"/>
    <property type="match status" value="1"/>
</dbReference>